<keyword evidence="3" id="KW-1185">Reference proteome</keyword>
<protein>
    <recommendedName>
        <fullName evidence="1">Peptidase S12 Pab87-related C-terminal domain-containing protein</fullName>
    </recommendedName>
</protein>
<dbReference type="Proteomes" id="UP001175000">
    <property type="component" value="Unassembled WGS sequence"/>
</dbReference>
<reference evidence="2" key="1">
    <citation type="submission" date="2023-06" db="EMBL/GenBank/DDBJ databases">
        <title>Genome-scale phylogeny and comparative genomics of the fungal order Sordariales.</title>
        <authorList>
            <consortium name="Lawrence Berkeley National Laboratory"/>
            <person name="Hensen N."/>
            <person name="Bonometti L."/>
            <person name="Westerberg I."/>
            <person name="Brannstrom I.O."/>
            <person name="Guillou S."/>
            <person name="Cros-Aarteil S."/>
            <person name="Calhoun S."/>
            <person name="Haridas S."/>
            <person name="Kuo A."/>
            <person name="Mondo S."/>
            <person name="Pangilinan J."/>
            <person name="Riley R."/>
            <person name="Labutti K."/>
            <person name="Andreopoulos B."/>
            <person name="Lipzen A."/>
            <person name="Chen C."/>
            <person name="Yanf M."/>
            <person name="Daum C."/>
            <person name="Ng V."/>
            <person name="Clum A."/>
            <person name="Steindorff A."/>
            <person name="Ohm R."/>
            <person name="Martin F."/>
            <person name="Silar P."/>
            <person name="Natvig D."/>
            <person name="Lalanne C."/>
            <person name="Gautier V."/>
            <person name="Ament-Velasquez S.L."/>
            <person name="Kruys A."/>
            <person name="Hutchinson M.I."/>
            <person name="Powell A.J."/>
            <person name="Barry K."/>
            <person name="Miller A.N."/>
            <person name="Grigoriev I.V."/>
            <person name="Debuchy R."/>
            <person name="Gladieux P."/>
            <person name="Thoren M.H."/>
            <person name="Johannesson H."/>
        </authorList>
    </citation>
    <scope>NUCLEOTIDE SEQUENCE</scope>
    <source>
        <strain evidence="2">CBS 606.72</strain>
    </source>
</reference>
<feature type="domain" description="Peptidase S12 Pab87-related C-terminal" evidence="1">
    <location>
        <begin position="8"/>
        <end position="82"/>
    </location>
</feature>
<proteinExistence type="predicted"/>
<dbReference type="Gene3D" id="2.40.128.600">
    <property type="match status" value="1"/>
</dbReference>
<gene>
    <name evidence="2" type="ORF">B0T14DRAFT_385012</name>
</gene>
<evidence type="ECO:0000259" key="1">
    <source>
        <dbReference type="Pfam" id="PF11954"/>
    </source>
</evidence>
<accession>A0AA40C4J8</accession>
<dbReference type="InterPro" id="IPR021860">
    <property type="entry name" value="Peptidase_S12_Pab87-rel_C"/>
</dbReference>
<dbReference type="Pfam" id="PF11954">
    <property type="entry name" value="DUF3471"/>
    <property type="match status" value="1"/>
</dbReference>
<feature type="non-terminal residue" evidence="2">
    <location>
        <position position="1"/>
    </location>
</feature>
<organism evidence="2 3">
    <name type="scientific">Immersiella caudata</name>
    <dbReference type="NCBI Taxonomy" id="314043"/>
    <lineage>
        <taxon>Eukaryota</taxon>
        <taxon>Fungi</taxon>
        <taxon>Dikarya</taxon>
        <taxon>Ascomycota</taxon>
        <taxon>Pezizomycotina</taxon>
        <taxon>Sordariomycetes</taxon>
        <taxon>Sordariomycetidae</taxon>
        <taxon>Sordariales</taxon>
        <taxon>Lasiosphaeriaceae</taxon>
        <taxon>Immersiella</taxon>
    </lineage>
</organism>
<evidence type="ECO:0000313" key="2">
    <source>
        <dbReference type="EMBL" id="KAK0624068.1"/>
    </source>
</evidence>
<comment type="caution">
    <text evidence="2">The sequence shown here is derived from an EMBL/GenBank/DDBJ whole genome shotgun (WGS) entry which is preliminary data.</text>
</comment>
<dbReference type="EMBL" id="JAULSU010000003">
    <property type="protein sequence ID" value="KAK0624068.1"/>
    <property type="molecule type" value="Genomic_DNA"/>
</dbReference>
<evidence type="ECO:0000313" key="3">
    <source>
        <dbReference type="Proteomes" id="UP001175000"/>
    </source>
</evidence>
<dbReference type="AlphaFoldDB" id="A0AA40C4J8"/>
<sequence>KELADSRTVEAPTRPLDAYTGRFYNAAETLFLEIFNEGGSLRMRFFGVEEEEFVLYSYQEDSFTWLPSHDELARREHYVIEFGS</sequence>
<name>A0AA40C4J8_9PEZI</name>
<feature type="non-terminal residue" evidence="2">
    <location>
        <position position="84"/>
    </location>
</feature>